<evidence type="ECO:0000256" key="11">
    <source>
        <dbReference type="SAM" id="Phobius"/>
    </source>
</evidence>
<dbReference type="InterPro" id="IPR004513">
    <property type="entry name" value="FtsX"/>
</dbReference>
<evidence type="ECO:0000256" key="9">
    <source>
        <dbReference type="ARBA" id="ARBA00023306"/>
    </source>
</evidence>
<evidence type="ECO:0000256" key="8">
    <source>
        <dbReference type="ARBA" id="ARBA00023136"/>
    </source>
</evidence>
<dbReference type="Proteomes" id="UP000736328">
    <property type="component" value="Unassembled WGS sequence"/>
</dbReference>
<organism evidence="14 15">
    <name type="scientific">candidate division TA06 bacterium</name>
    <dbReference type="NCBI Taxonomy" id="2250710"/>
    <lineage>
        <taxon>Bacteria</taxon>
        <taxon>Bacteria division TA06</taxon>
    </lineage>
</organism>
<evidence type="ECO:0000256" key="1">
    <source>
        <dbReference type="ARBA" id="ARBA00004651"/>
    </source>
</evidence>
<feature type="transmembrane region" description="Helical" evidence="11">
    <location>
        <begin position="20"/>
        <end position="46"/>
    </location>
</feature>
<name>A0A933I9H3_UNCT6</name>
<dbReference type="AlphaFoldDB" id="A0A933I9H3"/>
<reference evidence="14" key="1">
    <citation type="submission" date="2020-07" db="EMBL/GenBank/DDBJ databases">
        <title>Huge and variable diversity of episymbiotic CPR bacteria and DPANN archaea in groundwater ecosystems.</title>
        <authorList>
            <person name="He C.Y."/>
            <person name="Keren R."/>
            <person name="Whittaker M."/>
            <person name="Farag I.F."/>
            <person name="Doudna J."/>
            <person name="Cate J.H.D."/>
            <person name="Banfield J.F."/>
        </authorList>
    </citation>
    <scope>NUCLEOTIDE SEQUENCE</scope>
    <source>
        <strain evidence="14">NC_groundwater_1520_Pr4_B-0.1um_53_5</strain>
    </source>
</reference>
<keyword evidence="6 11" id="KW-0812">Transmembrane</keyword>
<dbReference type="EMBL" id="JACQXR010000099">
    <property type="protein sequence ID" value="MBI4727057.1"/>
    <property type="molecule type" value="Genomic_DNA"/>
</dbReference>
<keyword evidence="5 10" id="KW-0132">Cell division</keyword>
<evidence type="ECO:0000256" key="3">
    <source>
        <dbReference type="ARBA" id="ARBA00021907"/>
    </source>
</evidence>
<feature type="transmembrane region" description="Helical" evidence="11">
    <location>
        <begin position="168"/>
        <end position="192"/>
    </location>
</feature>
<evidence type="ECO:0000256" key="7">
    <source>
        <dbReference type="ARBA" id="ARBA00022989"/>
    </source>
</evidence>
<evidence type="ECO:0000256" key="2">
    <source>
        <dbReference type="ARBA" id="ARBA00007379"/>
    </source>
</evidence>
<comment type="similarity">
    <text evidence="2 10">Belongs to the ABC-4 integral membrane protein family. FtsX subfamily.</text>
</comment>
<feature type="transmembrane region" description="Helical" evidence="11">
    <location>
        <begin position="263"/>
        <end position="284"/>
    </location>
</feature>
<dbReference type="GO" id="GO:0051301">
    <property type="term" value="P:cell division"/>
    <property type="evidence" value="ECO:0007669"/>
    <property type="project" value="UniProtKB-KW"/>
</dbReference>
<dbReference type="GO" id="GO:0005886">
    <property type="term" value="C:plasma membrane"/>
    <property type="evidence" value="ECO:0007669"/>
    <property type="project" value="UniProtKB-SubCell"/>
</dbReference>
<comment type="subcellular location">
    <subcellularLocation>
        <location evidence="1">Cell membrane</location>
        <topology evidence="1">Multi-pass membrane protein</topology>
    </subcellularLocation>
</comment>
<evidence type="ECO:0000256" key="10">
    <source>
        <dbReference type="PIRNR" id="PIRNR003097"/>
    </source>
</evidence>
<dbReference type="InterPro" id="IPR040690">
    <property type="entry name" value="FtsX_ECD"/>
</dbReference>
<comment type="caution">
    <text evidence="14">The sequence shown here is derived from an EMBL/GenBank/DDBJ whole genome shotgun (WGS) entry which is preliminary data.</text>
</comment>
<evidence type="ECO:0000259" key="12">
    <source>
        <dbReference type="Pfam" id="PF02687"/>
    </source>
</evidence>
<evidence type="ECO:0000256" key="5">
    <source>
        <dbReference type="ARBA" id="ARBA00022618"/>
    </source>
</evidence>
<dbReference type="Pfam" id="PF18075">
    <property type="entry name" value="FtsX_ECD"/>
    <property type="match status" value="1"/>
</dbReference>
<dbReference type="PANTHER" id="PTHR47755:SF1">
    <property type="entry name" value="CELL DIVISION PROTEIN FTSX"/>
    <property type="match status" value="1"/>
</dbReference>
<sequence>MNISYYWREAISGMRRAKLLSLLSVSSITAALFLLGTFLLVTVNFLEAVKSLKGKFQIQAFISDGAEMRDINGAKRIIEGMEGISQVSYISKQEALAEFRQEMGAASDFLDVLENNPLPRSFKVSLNPECQNPQAIVRVSEEIAKLPGVEEVEYGKSWLVKLYRIGSLLLAIDFSLLVIVSAAVLIVVFNTIRLTFYARRPAIEIMRLVGATDGFIRRPFVLEGFLQGALGSLIGLLMLYAGWRLVASQFGMLRFFTLRESVLLLGFGILLGALGSWGAARIFLKRV</sequence>
<accession>A0A933I9H3</accession>
<keyword evidence="4 10" id="KW-1003">Cell membrane</keyword>
<dbReference type="InterPro" id="IPR003838">
    <property type="entry name" value="ABC3_permease_C"/>
</dbReference>
<dbReference type="Gene3D" id="3.30.70.3040">
    <property type="match status" value="1"/>
</dbReference>
<dbReference type="Pfam" id="PF02687">
    <property type="entry name" value="FtsX"/>
    <property type="match status" value="1"/>
</dbReference>
<proteinExistence type="inferred from homology"/>
<keyword evidence="8 10" id="KW-0472">Membrane</keyword>
<protein>
    <recommendedName>
        <fullName evidence="3 10">Cell division protein FtsX</fullName>
    </recommendedName>
</protein>
<dbReference type="PIRSF" id="PIRSF003097">
    <property type="entry name" value="FtsX"/>
    <property type="match status" value="1"/>
</dbReference>
<keyword evidence="9 10" id="KW-0131">Cell cycle</keyword>
<keyword evidence="7 11" id="KW-1133">Transmembrane helix</keyword>
<feature type="domain" description="FtsX extracellular" evidence="13">
    <location>
        <begin position="57"/>
        <end position="152"/>
    </location>
</feature>
<feature type="transmembrane region" description="Helical" evidence="11">
    <location>
        <begin position="225"/>
        <end position="243"/>
    </location>
</feature>
<evidence type="ECO:0000259" key="13">
    <source>
        <dbReference type="Pfam" id="PF18075"/>
    </source>
</evidence>
<evidence type="ECO:0000256" key="6">
    <source>
        <dbReference type="ARBA" id="ARBA00022692"/>
    </source>
</evidence>
<dbReference type="PANTHER" id="PTHR47755">
    <property type="entry name" value="CELL DIVISION PROTEIN FTSX"/>
    <property type="match status" value="1"/>
</dbReference>
<feature type="domain" description="ABC3 transporter permease C-terminal" evidence="12">
    <location>
        <begin position="175"/>
        <end position="285"/>
    </location>
</feature>
<gene>
    <name evidence="14" type="ORF">HY768_07530</name>
</gene>
<evidence type="ECO:0000313" key="14">
    <source>
        <dbReference type="EMBL" id="MBI4727057.1"/>
    </source>
</evidence>
<evidence type="ECO:0000313" key="15">
    <source>
        <dbReference type="Proteomes" id="UP000736328"/>
    </source>
</evidence>
<evidence type="ECO:0000256" key="4">
    <source>
        <dbReference type="ARBA" id="ARBA00022475"/>
    </source>
</evidence>